<name>A0ABQ6HZS3_9MICO</name>
<sequence>MLVARSSVMRRGAARRVVGGVVVGLAVAGLAACSGVQGSSPTPSWFADREPLSPCGSVTSAPGSDGALPADALACLAAGAHDGAELTVGSYITEGDLIVSYYRVGPGIDGIEVITDATRDAFGPREWRLDRCPDATSVTDLGTCAPAG</sequence>
<dbReference type="PROSITE" id="PS51257">
    <property type="entry name" value="PROKAR_LIPOPROTEIN"/>
    <property type="match status" value="1"/>
</dbReference>
<dbReference type="EMBL" id="BSUK01000001">
    <property type="protein sequence ID" value="GMA23418.1"/>
    <property type="molecule type" value="Genomic_DNA"/>
</dbReference>
<keyword evidence="2" id="KW-1185">Reference proteome</keyword>
<organism evidence="1 2">
    <name type="scientific">Luteimicrobium album</name>
    <dbReference type="NCBI Taxonomy" id="1054550"/>
    <lineage>
        <taxon>Bacteria</taxon>
        <taxon>Bacillati</taxon>
        <taxon>Actinomycetota</taxon>
        <taxon>Actinomycetes</taxon>
        <taxon>Micrococcales</taxon>
        <taxon>Luteimicrobium</taxon>
    </lineage>
</organism>
<evidence type="ECO:0000313" key="1">
    <source>
        <dbReference type="EMBL" id="GMA23418.1"/>
    </source>
</evidence>
<proteinExistence type="predicted"/>
<accession>A0ABQ6HZS3</accession>
<evidence type="ECO:0000313" key="2">
    <source>
        <dbReference type="Proteomes" id="UP001157091"/>
    </source>
</evidence>
<protein>
    <recommendedName>
        <fullName evidence="3">Secreted protein</fullName>
    </recommendedName>
</protein>
<reference evidence="2" key="1">
    <citation type="journal article" date="2019" name="Int. J. Syst. Evol. Microbiol.">
        <title>The Global Catalogue of Microorganisms (GCM) 10K type strain sequencing project: providing services to taxonomists for standard genome sequencing and annotation.</title>
        <authorList>
            <consortium name="The Broad Institute Genomics Platform"/>
            <consortium name="The Broad Institute Genome Sequencing Center for Infectious Disease"/>
            <person name="Wu L."/>
            <person name="Ma J."/>
        </authorList>
    </citation>
    <scope>NUCLEOTIDE SEQUENCE [LARGE SCALE GENOMIC DNA]</scope>
    <source>
        <strain evidence="2">NBRC 106348</strain>
    </source>
</reference>
<evidence type="ECO:0008006" key="3">
    <source>
        <dbReference type="Google" id="ProtNLM"/>
    </source>
</evidence>
<gene>
    <name evidence="1" type="ORF">GCM10025864_11770</name>
</gene>
<comment type="caution">
    <text evidence="1">The sequence shown here is derived from an EMBL/GenBank/DDBJ whole genome shotgun (WGS) entry which is preliminary data.</text>
</comment>
<dbReference type="Proteomes" id="UP001157091">
    <property type="component" value="Unassembled WGS sequence"/>
</dbReference>